<evidence type="ECO:0000313" key="1">
    <source>
        <dbReference type="EnsemblPlants" id="KQK96555"/>
    </source>
</evidence>
<protein>
    <submittedName>
        <fullName evidence="1">Uncharacterized protein</fullName>
    </submittedName>
</protein>
<keyword evidence="2" id="KW-1185">Reference proteome</keyword>
<name>K3YAX1_SETIT</name>
<dbReference type="AlphaFoldDB" id="K3YAX1"/>
<dbReference type="EMBL" id="AGNK02004200">
    <property type="status" value="NOT_ANNOTATED_CDS"/>
    <property type="molecule type" value="Genomic_DNA"/>
</dbReference>
<dbReference type="Gramene" id="KQK96555">
    <property type="protein sequence ID" value="KQK96555"/>
    <property type="gene ID" value="SETIT_011363mg"/>
</dbReference>
<reference evidence="1" key="2">
    <citation type="submission" date="2018-08" db="UniProtKB">
        <authorList>
            <consortium name="EnsemblPlants"/>
        </authorList>
    </citation>
    <scope>IDENTIFICATION</scope>
    <source>
        <strain evidence="1">Yugu1</strain>
    </source>
</reference>
<dbReference type="InParanoid" id="K3YAX1"/>
<dbReference type="HOGENOM" id="CLU_2053753_0_0_1"/>
<sequence>MKSVLSTLSPILPFDKGIFFFQHVLLLSWKTATGQKQSARQSCWHLSLVMGLYSSWSARGQSTLFIGIILNCIMAAASSKSQLCGWKSGLQPLYFLSSSINEYCSGHRQILWLFVPLNVQ</sequence>
<organism evidence="1 2">
    <name type="scientific">Setaria italica</name>
    <name type="common">Foxtail millet</name>
    <name type="synonym">Panicum italicum</name>
    <dbReference type="NCBI Taxonomy" id="4555"/>
    <lineage>
        <taxon>Eukaryota</taxon>
        <taxon>Viridiplantae</taxon>
        <taxon>Streptophyta</taxon>
        <taxon>Embryophyta</taxon>
        <taxon>Tracheophyta</taxon>
        <taxon>Spermatophyta</taxon>
        <taxon>Magnoliopsida</taxon>
        <taxon>Liliopsida</taxon>
        <taxon>Poales</taxon>
        <taxon>Poaceae</taxon>
        <taxon>PACMAD clade</taxon>
        <taxon>Panicoideae</taxon>
        <taxon>Panicodae</taxon>
        <taxon>Paniceae</taxon>
        <taxon>Cenchrinae</taxon>
        <taxon>Setaria</taxon>
    </lineage>
</organism>
<accession>K3YAX1</accession>
<reference evidence="2" key="1">
    <citation type="journal article" date="2012" name="Nat. Biotechnol.">
        <title>Reference genome sequence of the model plant Setaria.</title>
        <authorList>
            <person name="Bennetzen J.L."/>
            <person name="Schmutz J."/>
            <person name="Wang H."/>
            <person name="Percifield R."/>
            <person name="Hawkins J."/>
            <person name="Pontaroli A.C."/>
            <person name="Estep M."/>
            <person name="Feng L."/>
            <person name="Vaughn J.N."/>
            <person name="Grimwood J."/>
            <person name="Jenkins J."/>
            <person name="Barry K."/>
            <person name="Lindquist E."/>
            <person name="Hellsten U."/>
            <person name="Deshpande S."/>
            <person name="Wang X."/>
            <person name="Wu X."/>
            <person name="Mitros T."/>
            <person name="Triplett J."/>
            <person name="Yang X."/>
            <person name="Ye C.Y."/>
            <person name="Mauro-Herrera M."/>
            <person name="Wang L."/>
            <person name="Li P."/>
            <person name="Sharma M."/>
            <person name="Sharma R."/>
            <person name="Ronald P.C."/>
            <person name="Panaud O."/>
            <person name="Kellogg E.A."/>
            <person name="Brutnell T.P."/>
            <person name="Doust A.N."/>
            <person name="Tuskan G.A."/>
            <person name="Rokhsar D."/>
            <person name="Devos K.M."/>
        </authorList>
    </citation>
    <scope>NUCLEOTIDE SEQUENCE [LARGE SCALE GENOMIC DNA]</scope>
    <source>
        <strain evidence="2">cv. Yugu1</strain>
    </source>
</reference>
<evidence type="ECO:0000313" key="2">
    <source>
        <dbReference type="Proteomes" id="UP000004995"/>
    </source>
</evidence>
<dbReference type="Proteomes" id="UP000004995">
    <property type="component" value="Unassembled WGS sequence"/>
</dbReference>
<proteinExistence type="predicted"/>
<dbReference type="EnsemblPlants" id="KQK96555">
    <property type="protein sequence ID" value="KQK96555"/>
    <property type="gene ID" value="SETIT_011363mg"/>
</dbReference>